<feature type="region of interest" description="Disordered" evidence="1">
    <location>
        <begin position="1"/>
        <end position="20"/>
    </location>
</feature>
<feature type="region of interest" description="Disordered" evidence="1">
    <location>
        <begin position="114"/>
        <end position="174"/>
    </location>
</feature>
<organism evidence="2 3">
    <name type="scientific">Saccharothrix xinjiangensis</name>
    <dbReference type="NCBI Taxonomy" id="204798"/>
    <lineage>
        <taxon>Bacteria</taxon>
        <taxon>Bacillati</taxon>
        <taxon>Actinomycetota</taxon>
        <taxon>Actinomycetes</taxon>
        <taxon>Pseudonocardiales</taxon>
        <taxon>Pseudonocardiaceae</taxon>
        <taxon>Saccharothrix</taxon>
    </lineage>
</organism>
<reference evidence="3" key="1">
    <citation type="journal article" date="2019" name="Int. J. Syst. Evol. Microbiol.">
        <title>The Global Catalogue of Microorganisms (GCM) 10K type strain sequencing project: providing services to taxonomists for standard genome sequencing and annotation.</title>
        <authorList>
            <consortium name="The Broad Institute Genomics Platform"/>
            <consortium name="The Broad Institute Genome Sequencing Center for Infectious Disease"/>
            <person name="Wu L."/>
            <person name="Ma J."/>
        </authorList>
    </citation>
    <scope>NUCLEOTIDE SEQUENCE [LARGE SCALE GENOMIC DNA]</scope>
    <source>
        <strain evidence="3">KCTC 12848</strain>
    </source>
</reference>
<accession>A0ABV9XPG9</accession>
<comment type="caution">
    <text evidence="2">The sequence shown here is derived from an EMBL/GenBank/DDBJ whole genome shotgun (WGS) entry which is preliminary data.</text>
</comment>
<proteinExistence type="predicted"/>
<dbReference type="EMBL" id="JBHSJB010000003">
    <property type="protein sequence ID" value="MFC5052283.1"/>
    <property type="molecule type" value="Genomic_DNA"/>
</dbReference>
<gene>
    <name evidence="2" type="ORF">ACFPFM_00800</name>
</gene>
<sequence length="423" mass="46503">MSIYDRSRDKNQHHTARELPRIPGSFVLDVHGSPDAARVGRYPLSPGDVADVTRANPDWSGDPITLVGCETGRRDDGFAARLARELGVPVTAPNTDAWVDYDGNLFASDAVDGENPGWPPNGEWRTFGPDGSQDVSESPYPPGRNPMTDADRRPHERTLSTARYRSDRTGESEDFYNYSGKAHDWSPAAEAPQRPPRNERVFETSYARSYDPVSGGWREGEGGNRVHDSEPKMSEDLARHQLAEHSGLSRSEVDRALREAAKVVDTIDKADEDHYRNGFRGEVQRTRDRIELAIGELNERAAAQAAKNGTHYTPFTAADISGDLRVVVDLPSAKRDGTPPDYQISLTCQKVVLACERVFPSMRLEVVDRSGERLHPLRASPVKTRSNAFAPSSTGRSGTVCAAIPCEARPTRRSTGCPGPSSR</sequence>
<dbReference type="RefSeq" id="WP_344034782.1">
    <property type="nucleotide sequence ID" value="NZ_BAAAKE010000002.1"/>
</dbReference>
<feature type="compositionally biased region" description="Basic and acidic residues" evidence="1">
    <location>
        <begin position="149"/>
        <end position="171"/>
    </location>
</feature>
<evidence type="ECO:0000256" key="1">
    <source>
        <dbReference type="SAM" id="MobiDB-lite"/>
    </source>
</evidence>
<keyword evidence="3" id="KW-1185">Reference proteome</keyword>
<dbReference type="Proteomes" id="UP001595833">
    <property type="component" value="Unassembled WGS sequence"/>
</dbReference>
<name>A0ABV9XPG9_9PSEU</name>
<evidence type="ECO:0000313" key="3">
    <source>
        <dbReference type="Proteomes" id="UP001595833"/>
    </source>
</evidence>
<protein>
    <submittedName>
        <fullName evidence="2">Uncharacterized protein</fullName>
    </submittedName>
</protein>
<evidence type="ECO:0000313" key="2">
    <source>
        <dbReference type="EMBL" id="MFC5052283.1"/>
    </source>
</evidence>